<dbReference type="EMBL" id="JAYMYS010000007">
    <property type="protein sequence ID" value="KAK7386531.1"/>
    <property type="molecule type" value="Genomic_DNA"/>
</dbReference>
<dbReference type="AlphaFoldDB" id="A0AAN9S0Q5"/>
<proteinExistence type="predicted"/>
<evidence type="ECO:0000313" key="1">
    <source>
        <dbReference type="EMBL" id="KAK7386531.1"/>
    </source>
</evidence>
<evidence type="ECO:0000313" key="2">
    <source>
        <dbReference type="Proteomes" id="UP001386955"/>
    </source>
</evidence>
<name>A0AAN9S0Q5_PSOTE</name>
<sequence length="153" mass="17172">MAQKSKGKHVAIHMLKAIESIFWKAVVVPVCRTMVHQSQDDLILSLSVNVFESFDRMGSIFQRRVFGFGFGYDECGGISIWDTFISLATFSQCDPKTNPNLRIFSSSVLLQLLRLLILLPPSATAPKKQWVLDSGHEVPIMTIDELAFCFGFT</sequence>
<keyword evidence="2" id="KW-1185">Reference proteome</keyword>
<protein>
    <submittedName>
        <fullName evidence="1">Uncharacterized protein</fullName>
    </submittedName>
</protein>
<organism evidence="1 2">
    <name type="scientific">Psophocarpus tetragonolobus</name>
    <name type="common">Winged bean</name>
    <name type="synonym">Dolichos tetragonolobus</name>
    <dbReference type="NCBI Taxonomy" id="3891"/>
    <lineage>
        <taxon>Eukaryota</taxon>
        <taxon>Viridiplantae</taxon>
        <taxon>Streptophyta</taxon>
        <taxon>Embryophyta</taxon>
        <taxon>Tracheophyta</taxon>
        <taxon>Spermatophyta</taxon>
        <taxon>Magnoliopsida</taxon>
        <taxon>eudicotyledons</taxon>
        <taxon>Gunneridae</taxon>
        <taxon>Pentapetalae</taxon>
        <taxon>rosids</taxon>
        <taxon>fabids</taxon>
        <taxon>Fabales</taxon>
        <taxon>Fabaceae</taxon>
        <taxon>Papilionoideae</taxon>
        <taxon>50 kb inversion clade</taxon>
        <taxon>NPAAA clade</taxon>
        <taxon>indigoferoid/millettioid clade</taxon>
        <taxon>Phaseoleae</taxon>
        <taxon>Psophocarpus</taxon>
    </lineage>
</organism>
<reference evidence="1 2" key="1">
    <citation type="submission" date="2024-01" db="EMBL/GenBank/DDBJ databases">
        <title>The genomes of 5 underutilized Papilionoideae crops provide insights into root nodulation and disease resistanc.</title>
        <authorList>
            <person name="Jiang F."/>
        </authorList>
    </citation>
    <scope>NUCLEOTIDE SEQUENCE [LARGE SCALE GENOMIC DNA]</scope>
    <source>
        <strain evidence="1">DUOXIRENSHENG_FW03</strain>
        <tissue evidence="1">Leaves</tissue>
    </source>
</reference>
<gene>
    <name evidence="1" type="ORF">VNO78_26828</name>
</gene>
<accession>A0AAN9S0Q5</accession>
<dbReference type="Proteomes" id="UP001386955">
    <property type="component" value="Unassembled WGS sequence"/>
</dbReference>
<comment type="caution">
    <text evidence="1">The sequence shown here is derived from an EMBL/GenBank/DDBJ whole genome shotgun (WGS) entry which is preliminary data.</text>
</comment>